<protein>
    <recommendedName>
        <fullName evidence="3">Glycosyltransferase</fullName>
    </recommendedName>
</protein>
<reference evidence="1 2" key="1">
    <citation type="submission" date="2018-03" db="EMBL/GenBank/DDBJ databases">
        <title>Genome sequence of Paenibacillus elgii strain AC13 an antimicrobial compound producing bacteria.</title>
        <authorList>
            <person name="Kurokawa A.S."/>
            <person name="Araujo J.F."/>
            <person name="Costa R.A."/>
            <person name="Ortega D.B."/>
            <person name="Pires A.S."/>
            <person name="Pappas G.J.Jr."/>
            <person name="Franco O.L."/>
            <person name="Barreto C."/>
            <person name="Magalhaes B.S."/>
            <person name="Kruger R.H."/>
        </authorList>
    </citation>
    <scope>NUCLEOTIDE SEQUENCE [LARGE SCALE GENOMIC DNA]</scope>
    <source>
        <strain evidence="1 2">AC13</strain>
    </source>
</reference>
<name>A0A2T6FRV8_9BACL</name>
<dbReference type="PANTHER" id="PTHR12526">
    <property type="entry name" value="GLYCOSYLTRANSFERASE"/>
    <property type="match status" value="1"/>
</dbReference>
<dbReference type="EMBL" id="PYHP01000101">
    <property type="protein sequence ID" value="PUA34640.1"/>
    <property type="molecule type" value="Genomic_DNA"/>
</dbReference>
<evidence type="ECO:0000313" key="1">
    <source>
        <dbReference type="EMBL" id="PUA34640.1"/>
    </source>
</evidence>
<organism evidence="1 2">
    <name type="scientific">Paenibacillus elgii</name>
    <dbReference type="NCBI Taxonomy" id="189691"/>
    <lineage>
        <taxon>Bacteria</taxon>
        <taxon>Bacillati</taxon>
        <taxon>Bacillota</taxon>
        <taxon>Bacilli</taxon>
        <taxon>Bacillales</taxon>
        <taxon>Paenibacillaceae</taxon>
        <taxon>Paenibacillus</taxon>
    </lineage>
</organism>
<dbReference type="SUPFAM" id="SSF53756">
    <property type="entry name" value="UDP-Glycosyltransferase/glycogen phosphorylase"/>
    <property type="match status" value="1"/>
</dbReference>
<proteinExistence type="predicted"/>
<gene>
    <name evidence="1" type="ORF">C8Z91_34815</name>
</gene>
<dbReference type="Pfam" id="PF13692">
    <property type="entry name" value="Glyco_trans_1_4"/>
    <property type="match status" value="1"/>
</dbReference>
<dbReference type="Gene3D" id="3.40.50.2000">
    <property type="entry name" value="Glycogen Phosphorylase B"/>
    <property type="match status" value="2"/>
</dbReference>
<comment type="caution">
    <text evidence="1">The sequence shown here is derived from an EMBL/GenBank/DDBJ whole genome shotgun (WGS) entry which is preliminary data.</text>
</comment>
<evidence type="ECO:0000313" key="2">
    <source>
        <dbReference type="Proteomes" id="UP000244184"/>
    </source>
</evidence>
<sequence length="296" mass="33432">MNKEENEIIKAREGIKKALTVCDGVICFTKEDMESMVQLGADKRKVFLLPCGTNPGKINNVGAKALNKHNMLFLGNLFHEPNRIALKDIRKIILPRVRKRFPDARLILVGDAPRELVKEIMCDESISYKGTVEDLNEVFKETSIALCPITSGSGMRIKVLDYLTAGLPIVTTEMGVKDAITNKGVIFENDVQKFAEHIINIFNSDISDVQRECNLARQIAEGLAWEKIAEDSITIYKSMLNGSRVIDNVLFNFEGKILSEPYFLQDFIKLNRFDNHRPTFKDFGYGVLQNGEMVLK</sequence>
<evidence type="ECO:0008006" key="3">
    <source>
        <dbReference type="Google" id="ProtNLM"/>
    </source>
</evidence>
<dbReference type="RefSeq" id="WP_108535224.1">
    <property type="nucleotide sequence ID" value="NZ_PYHP01000101.1"/>
</dbReference>
<dbReference type="AlphaFoldDB" id="A0A2T6FRV8"/>
<dbReference type="Proteomes" id="UP000244184">
    <property type="component" value="Unassembled WGS sequence"/>
</dbReference>
<accession>A0A2T6FRV8</accession>